<evidence type="ECO:0000256" key="8">
    <source>
        <dbReference type="ARBA" id="ARBA00022884"/>
    </source>
</evidence>
<keyword evidence="9 13" id="KW-0051">Antiviral defense</keyword>
<feature type="binding site" evidence="13">
    <location>
        <position position="550"/>
    </location>
    <ligand>
        <name>Mg(2+)</name>
        <dbReference type="ChEBI" id="CHEBI:18420"/>
        <label>1</label>
    </ligand>
</feature>
<evidence type="ECO:0000256" key="9">
    <source>
        <dbReference type="ARBA" id="ARBA00023118"/>
    </source>
</evidence>
<dbReference type="Pfam" id="PF18541">
    <property type="entry name" value="RuvC_III"/>
    <property type="match status" value="1"/>
</dbReference>
<keyword evidence="14" id="KW-0175">Coiled coil</keyword>
<dbReference type="AlphaFoldDB" id="A0A3R6EU27"/>
<comment type="similarity">
    <text evidence="2">Belongs to the CRISPR-associated protein Cas9 family. Subtype II-A subfamily.</text>
</comment>
<keyword evidence="7 13" id="KW-0460">Magnesium</keyword>
<dbReference type="Pfam" id="PF13395">
    <property type="entry name" value="HNH_4"/>
    <property type="match status" value="1"/>
</dbReference>
<dbReference type="GO" id="GO:0043571">
    <property type="term" value="P:maintenance of CRISPR repeat elements"/>
    <property type="evidence" value="ECO:0007669"/>
    <property type="project" value="UniProtKB-UniRule"/>
</dbReference>
<dbReference type="Gene3D" id="3.30.420.10">
    <property type="entry name" value="Ribonuclease H-like superfamily/Ribonuclease H"/>
    <property type="match status" value="3"/>
</dbReference>
<gene>
    <name evidence="13 16" type="primary">cas9</name>
    <name evidence="16" type="ORF">DW914_12140</name>
</gene>
<evidence type="ECO:0000256" key="13">
    <source>
        <dbReference type="HAMAP-Rule" id="MF_01480"/>
    </source>
</evidence>
<keyword evidence="4 13" id="KW-0479">Metal-binding</keyword>
<keyword evidence="10 13" id="KW-0238">DNA-binding</keyword>
<keyword evidence="8 13" id="KW-0694">RNA-binding</keyword>
<organism evidence="16 17">
    <name type="scientific">Roseburia inulinivorans</name>
    <dbReference type="NCBI Taxonomy" id="360807"/>
    <lineage>
        <taxon>Bacteria</taxon>
        <taxon>Bacillati</taxon>
        <taxon>Bacillota</taxon>
        <taxon>Clostridia</taxon>
        <taxon>Lachnospirales</taxon>
        <taxon>Lachnospiraceae</taxon>
        <taxon>Roseburia</taxon>
    </lineage>
</organism>
<feature type="binding site" evidence="13">
    <location>
        <position position="24"/>
    </location>
    <ligand>
        <name>Mg(2+)</name>
        <dbReference type="ChEBI" id="CHEBI:18420"/>
        <label>2</label>
    </ligand>
</feature>
<dbReference type="InterPro" id="IPR036397">
    <property type="entry name" value="RNaseH_sf"/>
</dbReference>
<feature type="coiled-coil region" evidence="14">
    <location>
        <begin position="558"/>
        <end position="585"/>
    </location>
</feature>
<evidence type="ECO:0000259" key="15">
    <source>
        <dbReference type="PROSITE" id="PS51749"/>
    </source>
</evidence>
<comment type="subunit">
    <text evidence="12 13">Monomer. Binds crRNA and tracrRNA.</text>
</comment>
<dbReference type="EC" id="3.1.-.-" evidence="13"/>
<reference evidence="16 17" key="1">
    <citation type="submission" date="2018-08" db="EMBL/GenBank/DDBJ databases">
        <title>A genome reference for cultivated species of the human gut microbiota.</title>
        <authorList>
            <person name="Zou Y."/>
            <person name="Xue W."/>
            <person name="Luo G."/>
        </authorList>
    </citation>
    <scope>NUCLEOTIDE SEQUENCE [LARGE SCALE GENOMIC DNA]</scope>
    <source>
        <strain evidence="16 17">AM42-1AC</strain>
    </source>
</reference>
<dbReference type="InterPro" id="IPR040619">
    <property type="entry name" value="Cas9_alpha-helical_lobe"/>
</dbReference>
<feature type="binding site" evidence="13">
    <location>
        <position position="550"/>
    </location>
    <ligand>
        <name>Mg(2+)</name>
        <dbReference type="ChEBI" id="CHEBI:18420"/>
        <label>2</label>
    </ligand>
</feature>
<evidence type="ECO:0000256" key="11">
    <source>
        <dbReference type="ARBA" id="ARBA00023211"/>
    </source>
</evidence>
<dbReference type="InterPro" id="IPR033114">
    <property type="entry name" value="HNH_CAS9"/>
</dbReference>
<dbReference type="GO" id="GO:0046872">
    <property type="term" value="F:metal ion binding"/>
    <property type="evidence" value="ECO:0007669"/>
    <property type="project" value="UniProtKB-UniRule"/>
</dbReference>
<evidence type="ECO:0000256" key="7">
    <source>
        <dbReference type="ARBA" id="ARBA00022842"/>
    </source>
</evidence>
<evidence type="ECO:0000313" key="17">
    <source>
        <dbReference type="Proteomes" id="UP000283492"/>
    </source>
</evidence>
<evidence type="ECO:0000256" key="4">
    <source>
        <dbReference type="ARBA" id="ARBA00022723"/>
    </source>
</evidence>
<feature type="binding site" evidence="13">
    <location>
        <position position="766"/>
    </location>
    <ligand>
        <name>Mg(2+)</name>
        <dbReference type="ChEBI" id="CHEBI:18420"/>
        <label>2</label>
    </ligand>
</feature>
<feature type="binding site" evidence="13">
    <location>
        <position position="546"/>
    </location>
    <ligand>
        <name>Mg(2+)</name>
        <dbReference type="ChEBI" id="CHEBI:18420"/>
        <label>1</label>
    </ligand>
</feature>
<feature type="binding site" evidence="13">
    <location>
        <position position="24"/>
    </location>
    <ligand>
        <name>Mg(2+)</name>
        <dbReference type="ChEBI" id="CHEBI:18420"/>
        <label>1</label>
    </ligand>
</feature>
<dbReference type="Pfam" id="PF18470">
    <property type="entry name" value="Cas9_a"/>
    <property type="match status" value="1"/>
</dbReference>
<evidence type="ECO:0000256" key="2">
    <source>
        <dbReference type="ARBA" id="ARBA00005244"/>
    </source>
</evidence>
<evidence type="ECO:0000256" key="14">
    <source>
        <dbReference type="SAM" id="Coils"/>
    </source>
</evidence>
<comment type="similarity">
    <text evidence="13">Belongs to the CRISPR-associated Cas9 family.</text>
</comment>
<comment type="caution">
    <text evidence="16">The sequence shown here is derived from an EMBL/GenBank/DDBJ whole genome shotgun (WGS) entry which is preliminary data.</text>
</comment>
<feature type="active site" description="Proton acceptor for HNH nuclease domain" evidence="13">
    <location>
        <position position="626"/>
    </location>
</feature>
<dbReference type="InterPro" id="IPR028629">
    <property type="entry name" value="Cas9"/>
</dbReference>
<evidence type="ECO:0000256" key="6">
    <source>
        <dbReference type="ARBA" id="ARBA00022801"/>
    </source>
</evidence>
<comment type="cofactor">
    <cofactor evidence="1 13">
        <name>Mg(2+)</name>
        <dbReference type="ChEBI" id="CHEBI:18420"/>
    </cofactor>
</comment>
<dbReference type="HAMAP" id="MF_01480">
    <property type="entry name" value="Cas9"/>
    <property type="match status" value="1"/>
</dbReference>
<dbReference type="NCBIfam" id="TIGR01865">
    <property type="entry name" value="cas_Csn1"/>
    <property type="match status" value="1"/>
</dbReference>
<evidence type="ECO:0000313" key="16">
    <source>
        <dbReference type="EMBL" id="RHA87078.1"/>
    </source>
</evidence>
<feature type="active site" description="For RuvC-like nuclease domain" evidence="13">
    <location>
        <position position="24"/>
    </location>
</feature>
<comment type="domain">
    <text evidence="13">Has 2 endonuclease domains. The discontinuous RuvC-like domain cleaves the target DNA noncomplementary to crRNA while the HNH nuclease domain cleaves the target DNA complementary to crRNA.</text>
</comment>
<dbReference type="GO" id="GO:0051607">
    <property type="term" value="P:defense response to virus"/>
    <property type="evidence" value="ECO:0007669"/>
    <property type="project" value="UniProtKB-UniRule"/>
</dbReference>
<name>A0A3R6EU27_9FIRM</name>
<dbReference type="Proteomes" id="UP000283492">
    <property type="component" value="Unassembled WGS sequence"/>
</dbReference>
<dbReference type="GO" id="GO:0003723">
    <property type="term" value="F:RNA binding"/>
    <property type="evidence" value="ECO:0007669"/>
    <property type="project" value="UniProtKB-UniRule"/>
</dbReference>
<dbReference type="EMBL" id="QSFX01000022">
    <property type="protein sequence ID" value="RHA87078.1"/>
    <property type="molecule type" value="Genomic_DNA"/>
</dbReference>
<protein>
    <recommendedName>
        <fullName evidence="13">CRISPR-associated endonuclease Cas9</fullName>
        <ecNumber evidence="13">3.1.-.-</ecNumber>
    </recommendedName>
</protein>
<evidence type="ECO:0000256" key="12">
    <source>
        <dbReference type="ARBA" id="ARBA00046380"/>
    </source>
</evidence>
<keyword evidence="3 13" id="KW-0540">Nuclease</keyword>
<dbReference type="InterPro" id="IPR041383">
    <property type="entry name" value="RuvC_III"/>
</dbReference>
<dbReference type="GO" id="GO:0016787">
    <property type="term" value="F:hydrolase activity"/>
    <property type="evidence" value="ECO:0007669"/>
    <property type="project" value="UniProtKB-KW"/>
</dbReference>
<evidence type="ECO:0000256" key="10">
    <source>
        <dbReference type="ARBA" id="ARBA00023125"/>
    </source>
</evidence>
<dbReference type="GO" id="GO:0003677">
    <property type="term" value="F:DNA binding"/>
    <property type="evidence" value="ECO:0007669"/>
    <property type="project" value="UniProtKB-UniRule"/>
</dbReference>
<keyword evidence="11" id="KW-0464">Manganese</keyword>
<keyword evidence="6 13" id="KW-0378">Hydrolase</keyword>
<dbReference type="PROSITE" id="PS51749">
    <property type="entry name" value="HNH_CAS9"/>
    <property type="match status" value="1"/>
</dbReference>
<feature type="domain" description="HNH Cas9-type" evidence="15">
    <location>
        <begin position="554"/>
        <end position="706"/>
    </location>
</feature>
<dbReference type="GO" id="GO:0004519">
    <property type="term" value="F:endonuclease activity"/>
    <property type="evidence" value="ECO:0007669"/>
    <property type="project" value="UniProtKB-UniRule"/>
</dbReference>
<keyword evidence="5 13" id="KW-0255">Endonuclease</keyword>
<dbReference type="InterPro" id="IPR003615">
    <property type="entry name" value="HNH_nuc"/>
</dbReference>
<evidence type="ECO:0000256" key="5">
    <source>
        <dbReference type="ARBA" id="ARBA00022759"/>
    </source>
</evidence>
<evidence type="ECO:0000256" key="3">
    <source>
        <dbReference type="ARBA" id="ARBA00022722"/>
    </source>
</evidence>
<sequence>MNAEHGKEGLLIMEENFQYRIGLDIGITSVGWAVLQNNSQDEPVRITDLGVRIFDVAENPKNGDALAAPRRDARTTRRRLRRRRHRLERIKFLLQENGLIEMDSFMERYYKGNLPDVYQLRYEGLDRKLKDEELAQVLIHIAKHRGFRSTRKAETKEKEGGAVLKATTENQKIMQEKGYRTVGEMLYLDEAFHTECLWNEKGYVLTPRNRPDDYKHTILRSMLVEEVHAIFAAQRAHGNQKATEGLEEAYVEIMTSQRSFDMGPGLQPDGKPSPYAMEGFGDRVGKCTFEKDEYRAPKATYTAELFVALQKINHTKLIDEFGTGRFFSEEERKTIIGLLLSSKELKYGTIRKKLNIDPSLKFNSLNYSAKKEGETEEERVLDTEKAKFASMFWTYEYSKCLKDRTEEMPVGEKADLFDRIGEILTAYKNDDSRSSRLEELGLSGEEIDGLLDLSPAKYQRVSLKAMRKMQPYLEDGLIYDKACEAAGYDFRALNDGNKKHLLKGEEINAIVNDITNPVVKRSVSQTIKVINAIIQKYGSPQAVNIELAREMSKNFQDRTNLEKEMKKRQQENERAKQQIIELGKQNPTGQDILKYRLWNDQGGYCLYSSKKIPLEELFDGGYDIDHILPYSITFDDSYRNKVLVTAQENRQKGNRTPYEYFGADEKRWEDYEASVRLLVRDYKKQQKLLKKNFTEEERKEFKERNLNDTKYITRVVYNMIRQNLELEPFNHPEKKKQVWAVNGAVTSYLRKRWGLMQKDRSTDRHHAMDAVVIACCTDGMIHKISRYMQGRELAYSRNFKFPDEETGEILNRDNFTREQWDEKFGVKVPLPWNSFRDELDIRLLNEDPKNFLLTHADVQRELDYPGWMYGEEESPIEEGRYINYIRPLFVSRMPNHKVTGSAHDATIRSARDYETRGVVITKVPLTDLKLNKDNEIEGYYDKDSDRLLYQALVRQLLLHGNDGKKAFAEDFHKPKADGTEGPVVRKVKIEKKQTSGVMVRGGTGIAANGEMVRIDVFRENGKYYFVPVYTADVVRKVLPNRAATHTKPYSEWRVMDDANFVFSLYSRDLIHVKSKKDIKTNLVNGGLLLQKEIFAYYTGADIATASIAGFANDSNFKFRGLGIQSLEIFEKCQVDILGNISVVRHENRQEFH</sequence>
<proteinExistence type="inferred from homology"/>
<comment type="function">
    <text evidence="13">CRISPR (clustered regularly interspaced short palindromic repeat) is an adaptive immune system that provides protection against mobile genetic elements (viruses, transposable elements and conjugative plasmids). CRISPR clusters contain spacers, sequences complementary to antecedent mobile elements, and target invading nucleic acids. CRISPR clusters are transcribed and processed into CRISPR RNA (crRNA). In type II CRISPR systems correct processing of pre-crRNA requires a trans-encoded small RNA (tracrRNA), endogenous ribonuclease 3 (rnc) and this protein. The tracrRNA serves as a guide for ribonuclease 3-aided processing of pre-crRNA. Subsequently Cas9/crRNA/tracrRNA endonucleolytically cleaves linear or circular dsDNA target complementary to the spacer; Cas9 is inactive in the absence of the 2 guide RNAs (gRNA). Cas9 recognizes the protospacer adjacent motif (PAM) in the CRISPR repeat sequences to help distinguish self versus nonself, as targets within the bacterial CRISPR locus do not have PAMs. PAM recognition is also required for catalytic activity.</text>
</comment>
<evidence type="ECO:0000256" key="1">
    <source>
        <dbReference type="ARBA" id="ARBA00001946"/>
    </source>
</evidence>
<accession>A0A3R6EU27</accession>